<dbReference type="InterPro" id="IPR049050">
    <property type="entry name" value="nSTAND3"/>
</dbReference>
<dbReference type="EC" id="3.1.21.-" evidence="4"/>
<dbReference type="GO" id="GO:0004519">
    <property type="term" value="F:endonuclease activity"/>
    <property type="evidence" value="ECO:0007669"/>
    <property type="project" value="UniProtKB-KW"/>
</dbReference>
<dbReference type="Proteomes" id="UP001495147">
    <property type="component" value="Unassembled WGS sequence"/>
</dbReference>
<evidence type="ECO:0000256" key="1">
    <source>
        <dbReference type="SAM" id="MobiDB-lite"/>
    </source>
</evidence>
<name>A0ABV0FWP1_9BURK</name>
<keyword evidence="4" id="KW-0378">Hydrolase</keyword>
<keyword evidence="4" id="KW-0540">Nuclease</keyword>
<keyword evidence="5" id="KW-1185">Reference proteome</keyword>
<proteinExistence type="predicted"/>
<dbReference type="InterPro" id="IPR011856">
    <property type="entry name" value="tRNA_endonuc-like_dom_sf"/>
</dbReference>
<gene>
    <name evidence="4" type="ORF">ABDJ85_02650</name>
</gene>
<dbReference type="Pfam" id="PF20720">
    <property type="entry name" value="nSTAND3"/>
    <property type="match status" value="1"/>
</dbReference>
<keyword evidence="4" id="KW-0255">Endonuclease</keyword>
<dbReference type="InterPro" id="IPR007560">
    <property type="entry name" value="Restrct_endonuc_IV_Mrr"/>
</dbReference>
<reference evidence="4 5" key="1">
    <citation type="submission" date="2024-05" db="EMBL/GenBank/DDBJ databases">
        <title>Roseateles sp. DJS-2-20 16S ribosomal RNA gene Genome sequencing and assembly.</title>
        <authorList>
            <person name="Woo H."/>
        </authorList>
    </citation>
    <scope>NUCLEOTIDE SEQUENCE [LARGE SCALE GENOMIC DNA]</scope>
    <source>
        <strain evidence="4 5">DJS-2-20</strain>
    </source>
</reference>
<dbReference type="EMBL" id="JBDPZD010000001">
    <property type="protein sequence ID" value="MEO3690348.1"/>
    <property type="molecule type" value="Genomic_DNA"/>
</dbReference>
<accession>A0ABV0FWP1</accession>
<feature type="domain" description="Novel STAND NTPase 3" evidence="3">
    <location>
        <begin position="173"/>
        <end position="330"/>
    </location>
</feature>
<evidence type="ECO:0000313" key="5">
    <source>
        <dbReference type="Proteomes" id="UP001495147"/>
    </source>
</evidence>
<dbReference type="Gene3D" id="3.40.50.300">
    <property type="entry name" value="P-loop containing nucleotide triphosphate hydrolases"/>
    <property type="match status" value="1"/>
</dbReference>
<sequence>MSSHDFHQLSPIDFEGLVRDLLQAELQIRLESFGPGKDGGIDFRFARSGVDLIVQAKHYAGSTAKALLRAARAEDAKVAVLKPTRYILVTSQSLTPHQKDALIAAMPSAPLAKGDVLGKEDLNNLLSRHPEVLRSHFKLWLTDVHTLERIVHSGVYNRTDAELDIIKRVVPRFVHNDSVAKAEAVLERRGALIIAGDPGVGKTTLARALTWLHLEQGWKVFVVDDLKEAMAVCTPGEKRLIVLDDFLGQISLSNTTVRDVDQRLPTFLDRVRYNKDIRFILTTRGYLLRQAQLESTRLESADLKAAEVVIHVGDYTRRIRAAIVFNHIYFSGLTLEEKEALLRDHFYLNMVDHRNFSPRLIDLLTSPDYQGHQTTPIREVVARVLENPVELWATPYRSHFSEDSRRVMLVLFFSAFIPNTDDVIRTFSRLVSRAEHRAHVEPLIGRFRQAVKPLDGSVVSSFGAEIDFSNPGVRDFVSAVIIEDRLLSSLLGAMESFEEIGEAFKFYVRNVDALDMTAPKASEWVDALRRTLRSGVMGRVMAIDLGLEMGRFFGEDAGSTLEFVEEILQSLSVDEHDASGEVFYRSALNHYGELTRDRQLLVPSIGTLVDQLTNMLFESGHELSLDEISAINKAIRESGEGSLNLYDATREALRVYLGELQSKLDDISSPDELDDREADLRNILNGYGLRLEPEHERVLDIRRAMVEDESNSSSSYYPTTSKSEAGQDVTDDEVKSLFGTLLAKVEQ</sequence>
<evidence type="ECO:0000313" key="4">
    <source>
        <dbReference type="EMBL" id="MEO3690348.1"/>
    </source>
</evidence>
<evidence type="ECO:0000259" key="3">
    <source>
        <dbReference type="Pfam" id="PF20720"/>
    </source>
</evidence>
<dbReference type="GO" id="GO:0016787">
    <property type="term" value="F:hydrolase activity"/>
    <property type="evidence" value="ECO:0007669"/>
    <property type="project" value="UniProtKB-KW"/>
</dbReference>
<dbReference type="SUPFAM" id="SSF52540">
    <property type="entry name" value="P-loop containing nucleoside triphosphate hydrolases"/>
    <property type="match status" value="1"/>
</dbReference>
<feature type="domain" description="Restriction endonuclease type IV Mrr" evidence="2">
    <location>
        <begin position="7"/>
        <end position="97"/>
    </location>
</feature>
<comment type="caution">
    <text evidence="4">The sequence shown here is derived from an EMBL/GenBank/DDBJ whole genome shotgun (WGS) entry which is preliminary data.</text>
</comment>
<feature type="region of interest" description="Disordered" evidence="1">
    <location>
        <begin position="709"/>
        <end position="730"/>
    </location>
</feature>
<dbReference type="InterPro" id="IPR027417">
    <property type="entry name" value="P-loop_NTPase"/>
</dbReference>
<protein>
    <submittedName>
        <fullName evidence="4">Restriction endonuclease</fullName>
        <ecNumber evidence="4">3.1.21.-</ecNumber>
    </submittedName>
</protein>
<dbReference type="Gene3D" id="3.40.1350.10">
    <property type="match status" value="1"/>
</dbReference>
<organism evidence="4 5">
    <name type="scientific">Roseateles paludis</name>
    <dbReference type="NCBI Taxonomy" id="3145238"/>
    <lineage>
        <taxon>Bacteria</taxon>
        <taxon>Pseudomonadati</taxon>
        <taxon>Pseudomonadota</taxon>
        <taxon>Betaproteobacteria</taxon>
        <taxon>Burkholderiales</taxon>
        <taxon>Sphaerotilaceae</taxon>
        <taxon>Roseateles</taxon>
    </lineage>
</organism>
<feature type="compositionally biased region" description="Low complexity" evidence="1">
    <location>
        <begin position="711"/>
        <end position="723"/>
    </location>
</feature>
<dbReference type="RefSeq" id="WP_347703180.1">
    <property type="nucleotide sequence ID" value="NZ_JBDPZD010000001.1"/>
</dbReference>
<evidence type="ECO:0000259" key="2">
    <source>
        <dbReference type="Pfam" id="PF04471"/>
    </source>
</evidence>
<dbReference type="Pfam" id="PF04471">
    <property type="entry name" value="Mrr_cat"/>
    <property type="match status" value="1"/>
</dbReference>